<dbReference type="EMBL" id="BOSE01000008">
    <property type="protein sequence ID" value="GIP18213.1"/>
    <property type="molecule type" value="Genomic_DNA"/>
</dbReference>
<dbReference type="Gene3D" id="3.40.190.10">
    <property type="entry name" value="Periplasmic binding protein-like II"/>
    <property type="match status" value="2"/>
</dbReference>
<dbReference type="InterPro" id="IPR006059">
    <property type="entry name" value="SBP"/>
</dbReference>
<evidence type="ECO:0000256" key="2">
    <source>
        <dbReference type="SAM" id="SignalP"/>
    </source>
</evidence>
<dbReference type="SUPFAM" id="SSF53850">
    <property type="entry name" value="Periplasmic binding protein-like II"/>
    <property type="match status" value="1"/>
</dbReference>
<evidence type="ECO:0000256" key="1">
    <source>
        <dbReference type="SAM" id="MobiDB-lite"/>
    </source>
</evidence>
<dbReference type="AlphaFoldDB" id="A0A919YWS8"/>
<dbReference type="Pfam" id="PF01547">
    <property type="entry name" value="SBP_bac_1"/>
    <property type="match status" value="1"/>
</dbReference>
<dbReference type="InterPro" id="IPR050490">
    <property type="entry name" value="Bact_solute-bd_prot1"/>
</dbReference>
<feature type="compositionally biased region" description="Low complexity" evidence="1">
    <location>
        <begin position="26"/>
        <end position="46"/>
    </location>
</feature>
<feature type="region of interest" description="Disordered" evidence="1">
    <location>
        <begin position="26"/>
        <end position="50"/>
    </location>
</feature>
<dbReference type="PROSITE" id="PS51257">
    <property type="entry name" value="PROKAR_LIPOPROTEIN"/>
    <property type="match status" value="1"/>
</dbReference>
<feature type="chain" id="PRO_5038700921" description="ABC transporter substrate-binding protein" evidence="2">
    <location>
        <begin position="20"/>
        <end position="447"/>
    </location>
</feature>
<comment type="caution">
    <text evidence="3">The sequence shown here is derived from an EMBL/GenBank/DDBJ whole genome shotgun (WGS) entry which is preliminary data.</text>
</comment>
<gene>
    <name evidence="3" type="ORF">J40TS1_38550</name>
</gene>
<sequence>MKKAALMLLAIALIASVLAACSGSSNNGVSNSDSNSSTTNNGNTGNPRDKVTLSLLVDNNPDSIATAEKLVEEFQKKYDYITVETDIRPGGSEGDNIVKTRLATGDMTDVFFYNSGSLLQALNPDTNLLDLTNEPFMSNVMDSFKSTVTQNGKVFGVPTGSSMAGGWLYNKKVYEQHNLQVPKTWEELMSNLKALEGTDVAPIIGSYKDTWTSQLLVLADYYNVQLADPSFADDYTHNKAKYASNPAALRSFEKLEETVGLMNKDYLATTYDAGLRKLAEGEGAHYPMLSFAISAMQQNMPEAIEDIGFFAQPGESADTHGLTVWMPGGAYIYKNSPRIEEAKLFLEFIASVDGVKAMSEVAAPIGPYLIVGADMPDSVPQVVKDILPYFENGNNAAALEFVSPVKGPSLEQITVEVGSGQKTALEGAELYDRDVEKQAQQLGLEGW</sequence>
<evidence type="ECO:0008006" key="5">
    <source>
        <dbReference type="Google" id="ProtNLM"/>
    </source>
</evidence>
<keyword evidence="2" id="KW-0732">Signal</keyword>
<evidence type="ECO:0000313" key="3">
    <source>
        <dbReference type="EMBL" id="GIP18213.1"/>
    </source>
</evidence>
<accession>A0A919YWS8</accession>
<name>A0A919YWS8_9BACL</name>
<dbReference type="RefSeq" id="WP_213518392.1">
    <property type="nucleotide sequence ID" value="NZ_BOSE01000008.1"/>
</dbReference>
<keyword evidence="4" id="KW-1185">Reference proteome</keyword>
<evidence type="ECO:0000313" key="4">
    <source>
        <dbReference type="Proteomes" id="UP000683139"/>
    </source>
</evidence>
<organism evidence="3 4">
    <name type="scientific">Paenibacillus montaniterrae</name>
    <dbReference type="NCBI Taxonomy" id="429341"/>
    <lineage>
        <taxon>Bacteria</taxon>
        <taxon>Bacillati</taxon>
        <taxon>Bacillota</taxon>
        <taxon>Bacilli</taxon>
        <taxon>Bacillales</taxon>
        <taxon>Paenibacillaceae</taxon>
        <taxon>Paenibacillus</taxon>
    </lineage>
</organism>
<proteinExistence type="predicted"/>
<reference evidence="3" key="1">
    <citation type="submission" date="2021-03" db="EMBL/GenBank/DDBJ databases">
        <title>Antimicrobial resistance genes in bacteria isolated from Japanese honey, and their potential for conferring macrolide and lincosamide resistance in the American foulbrood pathogen Paenibacillus larvae.</title>
        <authorList>
            <person name="Okamoto M."/>
            <person name="Kumagai M."/>
            <person name="Kanamori H."/>
            <person name="Takamatsu D."/>
        </authorList>
    </citation>
    <scope>NUCLEOTIDE SEQUENCE</scope>
    <source>
        <strain evidence="3">J40TS1</strain>
    </source>
</reference>
<dbReference type="Proteomes" id="UP000683139">
    <property type="component" value="Unassembled WGS sequence"/>
</dbReference>
<dbReference type="PANTHER" id="PTHR43649">
    <property type="entry name" value="ARABINOSE-BINDING PROTEIN-RELATED"/>
    <property type="match status" value="1"/>
</dbReference>
<protein>
    <recommendedName>
        <fullName evidence="5">ABC transporter substrate-binding protein</fullName>
    </recommendedName>
</protein>
<feature type="signal peptide" evidence="2">
    <location>
        <begin position="1"/>
        <end position="19"/>
    </location>
</feature>